<dbReference type="SUPFAM" id="SSF48726">
    <property type="entry name" value="Immunoglobulin"/>
    <property type="match status" value="2"/>
</dbReference>
<dbReference type="InterPro" id="IPR013783">
    <property type="entry name" value="Ig-like_fold"/>
</dbReference>
<keyword evidence="6" id="KW-0393">Immunoglobulin domain</keyword>
<evidence type="ECO:0000256" key="4">
    <source>
        <dbReference type="ARBA" id="ARBA00023157"/>
    </source>
</evidence>
<dbReference type="GO" id="GO:0005102">
    <property type="term" value="F:signaling receptor binding"/>
    <property type="evidence" value="ECO:0007669"/>
    <property type="project" value="TreeGrafter"/>
</dbReference>
<keyword evidence="5" id="KW-0325">Glycoprotein</keyword>
<sequence length="275" mass="30243">MLVRSSSQSMLLPLLILHFAVAETSAPDIVAQFGGDVTLSCLFPSPPGMNLQRLTLTWQKERAGAEDLVVHSYYYGKEQLERQDEAYRNRTRLDPEGLAQGNASVTLRGVRIQDEGVYLCHITAEQGKISERRQVKVMAPYSEARLEVSVSSQLTLTCCAEGGYPEASVLWLDGAGNNVTAESDTRLQRDPRGLCDVSSRILLPRGESVNYTCLLESPGQPRIIRHLSVSGSPDNCTNNPCLFIALPLTVLLGVLGTAWCFLRRRFSRCSAANIV</sequence>
<accession>A0A8C3IIF7</accession>
<dbReference type="AlphaFoldDB" id="A0A8C3IIF7"/>
<dbReference type="GO" id="GO:0050852">
    <property type="term" value="P:T cell receptor signaling pathway"/>
    <property type="evidence" value="ECO:0007669"/>
    <property type="project" value="TreeGrafter"/>
</dbReference>
<dbReference type="SMART" id="SM00409">
    <property type="entry name" value="IG"/>
    <property type="match status" value="2"/>
</dbReference>
<dbReference type="GO" id="GO:0001817">
    <property type="term" value="P:regulation of cytokine production"/>
    <property type="evidence" value="ECO:0007669"/>
    <property type="project" value="TreeGrafter"/>
</dbReference>
<keyword evidence="2" id="KW-0732">Signal</keyword>
<reference evidence="7" key="1">
    <citation type="submission" date="2025-08" db="UniProtKB">
        <authorList>
            <consortium name="Ensembl"/>
        </authorList>
    </citation>
    <scope>IDENTIFICATION</scope>
</reference>
<evidence type="ECO:0000256" key="5">
    <source>
        <dbReference type="ARBA" id="ARBA00023180"/>
    </source>
</evidence>
<dbReference type="KEGG" id="cpic:101953648"/>
<dbReference type="InterPro" id="IPR013106">
    <property type="entry name" value="Ig_V-set"/>
</dbReference>
<dbReference type="PANTHER" id="PTHR24100">
    <property type="entry name" value="BUTYROPHILIN"/>
    <property type="match status" value="1"/>
</dbReference>
<dbReference type="SMART" id="SM00406">
    <property type="entry name" value="IGv"/>
    <property type="match status" value="1"/>
</dbReference>
<dbReference type="PROSITE" id="PS50835">
    <property type="entry name" value="IG_LIKE"/>
    <property type="match status" value="2"/>
</dbReference>
<evidence type="ECO:0000313" key="7">
    <source>
        <dbReference type="Ensembl" id="ENSCPBP00000034469.1"/>
    </source>
</evidence>
<dbReference type="Ensembl" id="ENSCPBT00000040430.1">
    <property type="protein sequence ID" value="ENSCPBP00000034469.1"/>
    <property type="gene ID" value="ENSCPBG00000024035.1"/>
</dbReference>
<gene>
    <name evidence="7" type="primary">LOC101953648</name>
</gene>
<dbReference type="InterPro" id="IPR003599">
    <property type="entry name" value="Ig_sub"/>
</dbReference>
<dbReference type="GeneTree" id="ENSGT00940000154641"/>
<dbReference type="Proteomes" id="UP000694380">
    <property type="component" value="Unplaced"/>
</dbReference>
<dbReference type="GeneID" id="101953648"/>
<keyword evidence="8" id="KW-1185">Reference proteome</keyword>
<evidence type="ECO:0000256" key="3">
    <source>
        <dbReference type="ARBA" id="ARBA00023136"/>
    </source>
</evidence>
<name>A0A8C3IIF7_CHRPI</name>
<keyword evidence="3" id="KW-0472">Membrane</keyword>
<dbReference type="OMA" id="IYLCHIT"/>
<dbReference type="GO" id="GO:0050863">
    <property type="term" value="P:regulation of T cell activation"/>
    <property type="evidence" value="ECO:0007669"/>
    <property type="project" value="UniProtKB-ARBA"/>
</dbReference>
<reference evidence="7" key="2">
    <citation type="submission" date="2025-09" db="UniProtKB">
        <authorList>
            <consortium name="Ensembl"/>
        </authorList>
    </citation>
    <scope>IDENTIFICATION</scope>
</reference>
<dbReference type="GO" id="GO:0009897">
    <property type="term" value="C:external side of plasma membrane"/>
    <property type="evidence" value="ECO:0007669"/>
    <property type="project" value="TreeGrafter"/>
</dbReference>
<dbReference type="InterPro" id="IPR050504">
    <property type="entry name" value="IgSF_BTN/MOG"/>
</dbReference>
<dbReference type="InterPro" id="IPR053896">
    <property type="entry name" value="BTN3A2-like_Ig-C"/>
</dbReference>
<evidence type="ECO:0000256" key="2">
    <source>
        <dbReference type="ARBA" id="ARBA00022729"/>
    </source>
</evidence>
<dbReference type="PANTHER" id="PTHR24100:SF145">
    <property type="entry name" value="CD276 ANTIGEN"/>
    <property type="match status" value="1"/>
</dbReference>
<dbReference type="InterPro" id="IPR036179">
    <property type="entry name" value="Ig-like_dom_sf"/>
</dbReference>
<organism evidence="7 8">
    <name type="scientific">Chrysemys picta bellii</name>
    <name type="common">Western painted turtle</name>
    <name type="synonym">Emys bellii</name>
    <dbReference type="NCBI Taxonomy" id="8478"/>
    <lineage>
        <taxon>Eukaryota</taxon>
        <taxon>Metazoa</taxon>
        <taxon>Chordata</taxon>
        <taxon>Craniata</taxon>
        <taxon>Vertebrata</taxon>
        <taxon>Euteleostomi</taxon>
        <taxon>Archelosauria</taxon>
        <taxon>Testudinata</taxon>
        <taxon>Testudines</taxon>
        <taxon>Cryptodira</taxon>
        <taxon>Durocryptodira</taxon>
        <taxon>Testudinoidea</taxon>
        <taxon>Emydidae</taxon>
        <taxon>Chrysemys</taxon>
    </lineage>
</organism>
<evidence type="ECO:0000256" key="6">
    <source>
        <dbReference type="ARBA" id="ARBA00023319"/>
    </source>
</evidence>
<protein>
    <submittedName>
        <fullName evidence="7">Uncharacterized protein</fullName>
    </submittedName>
</protein>
<dbReference type="OrthoDB" id="9983389at2759"/>
<dbReference type="Pfam" id="PF07686">
    <property type="entry name" value="V-set"/>
    <property type="match status" value="1"/>
</dbReference>
<dbReference type="FunFam" id="2.60.40.10:FF:000142">
    <property type="entry name" value="V-set domain-containing T-cell activation inhibitor 1"/>
    <property type="match status" value="1"/>
</dbReference>
<dbReference type="InterPro" id="IPR007110">
    <property type="entry name" value="Ig-like_dom"/>
</dbReference>
<evidence type="ECO:0000256" key="1">
    <source>
        <dbReference type="ARBA" id="ARBA00004370"/>
    </source>
</evidence>
<evidence type="ECO:0000313" key="8">
    <source>
        <dbReference type="Proteomes" id="UP000694380"/>
    </source>
</evidence>
<dbReference type="GO" id="GO:1903037">
    <property type="term" value="P:regulation of leukocyte cell-cell adhesion"/>
    <property type="evidence" value="ECO:0007669"/>
    <property type="project" value="UniProtKB-ARBA"/>
</dbReference>
<dbReference type="Pfam" id="PF22705">
    <property type="entry name" value="C2-set_3"/>
    <property type="match status" value="1"/>
</dbReference>
<keyword evidence="4" id="KW-1015">Disulfide bond</keyword>
<comment type="subcellular location">
    <subcellularLocation>
        <location evidence="1">Membrane</location>
    </subcellularLocation>
</comment>
<dbReference type="Gene3D" id="2.60.40.10">
    <property type="entry name" value="Immunoglobulins"/>
    <property type="match status" value="2"/>
</dbReference>
<proteinExistence type="predicted"/>